<dbReference type="EMBL" id="JASGBQ010000005">
    <property type="protein sequence ID" value="MDI9241915.1"/>
    <property type="molecule type" value="Genomic_DNA"/>
</dbReference>
<evidence type="ECO:0000259" key="2">
    <source>
        <dbReference type="Pfam" id="PF01935"/>
    </source>
</evidence>
<name>A0AAP4EZI6_9FIRM</name>
<dbReference type="Gene3D" id="1.10.8.730">
    <property type="match status" value="1"/>
</dbReference>
<dbReference type="InterPro" id="IPR027417">
    <property type="entry name" value="P-loop_NTPase"/>
</dbReference>
<keyword evidence="4" id="KW-1185">Reference proteome</keyword>
<dbReference type="AlphaFoldDB" id="A0AAP4EZI6"/>
<dbReference type="InterPro" id="IPR051162">
    <property type="entry name" value="T4SS_component"/>
</dbReference>
<dbReference type="InterPro" id="IPR002789">
    <property type="entry name" value="HerA_central"/>
</dbReference>
<dbReference type="PANTHER" id="PTHR30121:SF6">
    <property type="entry name" value="SLR6007 PROTEIN"/>
    <property type="match status" value="1"/>
</dbReference>
<organism evidence="3 4">
    <name type="scientific">Fusibacillus kribbianus</name>
    <dbReference type="NCBI Taxonomy" id="3044208"/>
    <lineage>
        <taxon>Bacteria</taxon>
        <taxon>Bacillati</taxon>
        <taxon>Bacillota</taxon>
        <taxon>Clostridia</taxon>
        <taxon>Lachnospirales</taxon>
        <taxon>Lachnospiraceae</taxon>
        <taxon>Fusibacillus</taxon>
    </lineage>
</organism>
<proteinExistence type="predicted"/>
<dbReference type="CDD" id="cd01127">
    <property type="entry name" value="TrwB_TraG_TraD_VirD4"/>
    <property type="match status" value="1"/>
</dbReference>
<keyword evidence="1" id="KW-0175">Coiled coil</keyword>
<sequence>MKKQEKQKAQPEKKVQVNEILLNAITPAGIDYDSTYCNLGENYGKFYSATRFPANPDYGWLAPLCNLEGTTTCIEFRNTSPAAMIEVFNNKIKEFRSNRETIKDESERQKNEKAIKDLEEMINRISIRNEPFGYLNLMFHVQAGSLPELDNRIKKVSGVIGVTGCNMRSLKYRQIEALQAASPYGIPNPMVSNQGNRNMPISTFFGGFPMAAAGIYDEQGFYLGKTKRNRLVILDVWKRDKDRVNSNWIITGIPGVGKSSTMKDLFVKMNAFGTKIIVFDPEQEYIDLARHEDIKGDVIDCAGGQTGRINPLQVRYSPKLEEEDLDHASLESEDIYQDEGHGISDLALHIQNLRTFFKLYLGESYNNRKKVLLEEALIETYEKFGITWDTDISKLTNQQFPIMRDLWNTIDEKVSDRSEESDRRKTLFEELKEDLKSAAMGADSFMWNGHTTVDPKSSFVVLDASALLETDKNVKNAQLHNIMMWCWQQMAVDRKEKVIMALDEGYLVADPELKETFQYVRNMSKRGRKYEAGIMFITHAVGDILEPEVKRLGQSLIDSACYKFLMGCDGKNLRETKELFKLSDEEENILASKQRGQGILIAGSTRLELRVDINERFLAMFGSAGGR</sequence>
<dbReference type="SUPFAM" id="SSF52540">
    <property type="entry name" value="P-loop containing nucleoside triphosphate hydrolases"/>
    <property type="match status" value="1"/>
</dbReference>
<accession>A0AAP4EZI6</accession>
<comment type="caution">
    <text evidence="3">The sequence shown here is derived from an EMBL/GenBank/DDBJ whole genome shotgun (WGS) entry which is preliminary data.</text>
</comment>
<dbReference type="PANTHER" id="PTHR30121">
    <property type="entry name" value="UNCHARACTERIZED PROTEIN YJGR-RELATED"/>
    <property type="match status" value="1"/>
</dbReference>
<dbReference type="RefSeq" id="WP_283230417.1">
    <property type="nucleotide sequence ID" value="NZ_JASGBQ010000005.1"/>
</dbReference>
<reference evidence="3 4" key="1">
    <citation type="submission" date="2023-05" db="EMBL/GenBank/DDBJ databases">
        <title>[ruminococcus] sp. nov., isolated from a pig farm feces dump.</title>
        <authorList>
            <person name="Chang Y.-H."/>
        </authorList>
    </citation>
    <scope>NUCLEOTIDE SEQUENCE [LARGE SCALE GENOMIC DNA]</scope>
    <source>
        <strain evidence="3 4">YH-rum2234</strain>
    </source>
</reference>
<dbReference type="Pfam" id="PF01935">
    <property type="entry name" value="DUF87"/>
    <property type="match status" value="1"/>
</dbReference>
<evidence type="ECO:0000256" key="1">
    <source>
        <dbReference type="SAM" id="Coils"/>
    </source>
</evidence>
<dbReference type="Proteomes" id="UP001300383">
    <property type="component" value="Unassembled WGS sequence"/>
</dbReference>
<evidence type="ECO:0000313" key="3">
    <source>
        <dbReference type="EMBL" id="MDI9241915.1"/>
    </source>
</evidence>
<dbReference type="Gene3D" id="3.40.50.300">
    <property type="entry name" value="P-loop containing nucleotide triphosphate hydrolases"/>
    <property type="match status" value="1"/>
</dbReference>
<evidence type="ECO:0000313" key="4">
    <source>
        <dbReference type="Proteomes" id="UP001300383"/>
    </source>
</evidence>
<gene>
    <name evidence="3" type="ORF">QJ036_05405</name>
</gene>
<protein>
    <submittedName>
        <fullName evidence="3">DUF87 domain-containing protein</fullName>
    </submittedName>
</protein>
<feature type="domain" description="Helicase HerA central" evidence="2">
    <location>
        <begin position="250"/>
        <end position="340"/>
    </location>
</feature>
<feature type="coiled-coil region" evidence="1">
    <location>
        <begin position="85"/>
        <end position="128"/>
    </location>
</feature>